<accession>A0ABP6PGJ3</accession>
<evidence type="ECO:0000313" key="1">
    <source>
        <dbReference type="EMBL" id="GAA3176003.1"/>
    </source>
</evidence>
<dbReference type="RefSeq" id="WP_344689970.1">
    <property type="nucleotide sequence ID" value="NZ_BAAAVV010000007.1"/>
</dbReference>
<dbReference type="InterPro" id="IPR036025">
    <property type="entry name" value="RtcB-like_sf"/>
</dbReference>
<gene>
    <name evidence="1" type="ORF">GCM10010531_32090</name>
</gene>
<dbReference type="Proteomes" id="UP001499924">
    <property type="component" value="Unassembled WGS sequence"/>
</dbReference>
<organism evidence="1 2">
    <name type="scientific">Blastococcus jejuensis</name>
    <dbReference type="NCBI Taxonomy" id="351224"/>
    <lineage>
        <taxon>Bacteria</taxon>
        <taxon>Bacillati</taxon>
        <taxon>Actinomycetota</taxon>
        <taxon>Actinomycetes</taxon>
        <taxon>Geodermatophilales</taxon>
        <taxon>Geodermatophilaceae</taxon>
        <taxon>Blastococcus</taxon>
    </lineage>
</organism>
<proteinExistence type="predicted"/>
<dbReference type="SUPFAM" id="SSF103365">
    <property type="entry name" value="Hypothetical protein PH1602"/>
    <property type="match status" value="1"/>
</dbReference>
<dbReference type="Gene3D" id="3.90.1860.10">
    <property type="entry name" value="tRNA-splicing ligase RtcB"/>
    <property type="match status" value="1"/>
</dbReference>
<evidence type="ECO:0000313" key="2">
    <source>
        <dbReference type="Proteomes" id="UP001499924"/>
    </source>
</evidence>
<evidence type="ECO:0008006" key="3">
    <source>
        <dbReference type="Google" id="ProtNLM"/>
    </source>
</evidence>
<comment type="caution">
    <text evidence="1">The sequence shown here is derived from an EMBL/GenBank/DDBJ whole genome shotgun (WGS) entry which is preliminary data.</text>
</comment>
<sequence length="63" mass="6946">MQRLSDKLLSWASIFDDETRRQAELTATLPIVHPHVALMPDAHLGRGTTGGTSRQLRDVAFGC</sequence>
<name>A0ABP6PGJ3_9ACTN</name>
<reference evidence="2" key="1">
    <citation type="journal article" date="2019" name="Int. J. Syst. Evol. Microbiol.">
        <title>The Global Catalogue of Microorganisms (GCM) 10K type strain sequencing project: providing services to taxonomists for standard genome sequencing and annotation.</title>
        <authorList>
            <consortium name="The Broad Institute Genomics Platform"/>
            <consortium name="The Broad Institute Genome Sequencing Center for Infectious Disease"/>
            <person name="Wu L."/>
            <person name="Ma J."/>
        </authorList>
    </citation>
    <scope>NUCLEOTIDE SEQUENCE [LARGE SCALE GENOMIC DNA]</scope>
    <source>
        <strain evidence="2">JCM 15614</strain>
    </source>
</reference>
<keyword evidence="2" id="KW-1185">Reference proteome</keyword>
<dbReference type="EMBL" id="BAAAVV010000007">
    <property type="protein sequence ID" value="GAA3176003.1"/>
    <property type="molecule type" value="Genomic_DNA"/>
</dbReference>
<protein>
    <recommendedName>
        <fullName evidence="3">3'-phosphate/5'-hydroxy nucleic acid ligase</fullName>
    </recommendedName>
</protein>